<proteinExistence type="predicted"/>
<feature type="non-terminal residue" evidence="1">
    <location>
        <position position="1"/>
    </location>
</feature>
<sequence>FDNNVKSDDKDYLLKQIDHRLITLEQLKLIHDKLNNIQQIIDTYVTMTDRQLEQYHNGQMLITSPLLDEQQKQIINIYSQLQTCKKDLNTCQTNLNEMEKNEEH</sequence>
<evidence type="ECO:0000313" key="2">
    <source>
        <dbReference type="EMBL" id="CAF4533103.1"/>
    </source>
</evidence>
<dbReference type="AlphaFoldDB" id="A0A8S2G9Z8"/>
<accession>A0A8S2G9Z8</accession>
<dbReference type="Proteomes" id="UP000677228">
    <property type="component" value="Unassembled WGS sequence"/>
</dbReference>
<gene>
    <name evidence="1" type="ORF">OVA965_LOCUS45534</name>
    <name evidence="2" type="ORF">TMI583_LOCUS49118</name>
</gene>
<dbReference type="Proteomes" id="UP000682733">
    <property type="component" value="Unassembled WGS sequence"/>
</dbReference>
<dbReference type="EMBL" id="CAJOBA010104814">
    <property type="protein sequence ID" value="CAF4533103.1"/>
    <property type="molecule type" value="Genomic_DNA"/>
</dbReference>
<evidence type="ECO:0000313" key="1">
    <source>
        <dbReference type="EMBL" id="CAF1666594.1"/>
    </source>
</evidence>
<evidence type="ECO:0000313" key="3">
    <source>
        <dbReference type="Proteomes" id="UP000677228"/>
    </source>
</evidence>
<dbReference type="EMBL" id="CAJNOK010072583">
    <property type="protein sequence ID" value="CAF1666594.1"/>
    <property type="molecule type" value="Genomic_DNA"/>
</dbReference>
<reference evidence="1" key="1">
    <citation type="submission" date="2021-02" db="EMBL/GenBank/DDBJ databases">
        <authorList>
            <person name="Nowell W R."/>
        </authorList>
    </citation>
    <scope>NUCLEOTIDE SEQUENCE</scope>
</reference>
<name>A0A8S2G9Z8_9BILA</name>
<organism evidence="1 3">
    <name type="scientific">Didymodactylos carnosus</name>
    <dbReference type="NCBI Taxonomy" id="1234261"/>
    <lineage>
        <taxon>Eukaryota</taxon>
        <taxon>Metazoa</taxon>
        <taxon>Spiralia</taxon>
        <taxon>Gnathifera</taxon>
        <taxon>Rotifera</taxon>
        <taxon>Eurotatoria</taxon>
        <taxon>Bdelloidea</taxon>
        <taxon>Philodinida</taxon>
        <taxon>Philodinidae</taxon>
        <taxon>Didymodactylos</taxon>
    </lineage>
</organism>
<feature type="non-terminal residue" evidence="1">
    <location>
        <position position="104"/>
    </location>
</feature>
<comment type="caution">
    <text evidence="1">The sequence shown here is derived from an EMBL/GenBank/DDBJ whole genome shotgun (WGS) entry which is preliminary data.</text>
</comment>
<protein>
    <submittedName>
        <fullName evidence="1">Uncharacterized protein</fullName>
    </submittedName>
</protein>